<comment type="similarity">
    <text evidence="3 14">Belongs to the eukaryotic AdoMetDC family.</text>
</comment>
<dbReference type="InterPro" id="IPR018166">
    <property type="entry name" value="S-AdoMet_deCO2ase_CS"/>
</dbReference>
<keyword evidence="16" id="KW-1185">Reference proteome</keyword>
<dbReference type="SUPFAM" id="SSF56276">
    <property type="entry name" value="S-adenosylmethionine decarboxylase"/>
    <property type="match status" value="1"/>
</dbReference>
<keyword evidence="11 14" id="KW-0704">Schiff base</keyword>
<evidence type="ECO:0000256" key="13">
    <source>
        <dbReference type="ARBA" id="ARBA00048112"/>
    </source>
</evidence>
<dbReference type="PANTHER" id="PTHR11570:SF0">
    <property type="entry name" value="S-ADENOSYLMETHIONINE DECARBOXYLASE PROENZYME"/>
    <property type="match status" value="1"/>
</dbReference>
<reference evidence="15 16" key="1">
    <citation type="submission" date="2024-02" db="EMBL/GenBank/DDBJ databases">
        <authorList>
            <person name="Daric V."/>
            <person name="Darras S."/>
        </authorList>
    </citation>
    <scope>NUCLEOTIDE SEQUENCE [LARGE SCALE GENOMIC DNA]</scope>
</reference>
<dbReference type="EC" id="4.1.1.50" evidence="14"/>
<comment type="catalytic activity">
    <reaction evidence="13 14">
        <text>S-adenosyl-L-methionine + H(+) = S-adenosyl 3-(methylsulfanyl)propylamine + CO2</text>
        <dbReference type="Rhea" id="RHEA:15981"/>
        <dbReference type="ChEBI" id="CHEBI:15378"/>
        <dbReference type="ChEBI" id="CHEBI:16526"/>
        <dbReference type="ChEBI" id="CHEBI:57443"/>
        <dbReference type="ChEBI" id="CHEBI:59789"/>
        <dbReference type="EC" id="4.1.1.50"/>
    </reaction>
</comment>
<protein>
    <recommendedName>
        <fullName evidence="14">S-adenosylmethionine decarboxylase proenzyme</fullName>
        <ecNumber evidence="14">4.1.1.50</ecNumber>
    </recommendedName>
</protein>
<keyword evidence="5 14" id="KW-0210">Decarboxylase</keyword>
<dbReference type="Gene3D" id="3.60.90.10">
    <property type="entry name" value="S-adenosylmethionine decarboxylase"/>
    <property type="match status" value="1"/>
</dbReference>
<name>A0ABP0EXC4_CLALP</name>
<dbReference type="InterPro" id="IPR001985">
    <property type="entry name" value="S-AdoMet_decarboxylase_euk"/>
</dbReference>
<evidence type="ECO:0000256" key="7">
    <source>
        <dbReference type="ARBA" id="ARBA00023066"/>
    </source>
</evidence>
<evidence type="ECO:0000256" key="2">
    <source>
        <dbReference type="ARBA" id="ARBA00004911"/>
    </source>
</evidence>
<sequence>MGDIVVNGEAHFFEGVEKLLEIWFAKSESSSGEGDARMASREQWESILDHVHCKILNVVESGAQVAYLLSESSLFVSKRRIILKTCGTTLCLQALPYILDLMKKHCGLDVVADCFYSRKNFMKPNQQPHPHKTFQDEIVYLDQMLSASASYCLGRMNGDCWFLYTLNHAGNMSLPAVVEPDQTLEILMTDLDQDVMSQFTLWDAEGKKKNQDVVTKESGIADLIPKSELSVCLFDPCGYSLNGLLPKGEYWTIHITPEKDFSYVSFETNLLTKDYSSLIHKVLDVFKPGKFTMTLFASKTAPVDTSEWLLKGPCLDGFARLDSQVAQLLHYSLFYTNFAKKV</sequence>
<accession>A0ABP0EXC4</accession>
<comment type="pathway">
    <text evidence="2 14">Amine and polyamine biosynthesis; S-adenosylmethioninamine biosynthesis; S-adenosylmethioninamine from S-adenosyl-L-methionine: step 1/1.</text>
</comment>
<keyword evidence="7 14" id="KW-0745">Spermidine biosynthesis</keyword>
<dbReference type="PANTHER" id="PTHR11570">
    <property type="entry name" value="S-ADENOSYLMETHIONINE DECARBOXYLASE"/>
    <property type="match status" value="1"/>
</dbReference>
<evidence type="ECO:0000256" key="5">
    <source>
        <dbReference type="ARBA" id="ARBA00022793"/>
    </source>
</evidence>
<evidence type="ECO:0000256" key="11">
    <source>
        <dbReference type="ARBA" id="ARBA00023270"/>
    </source>
</evidence>
<comment type="caution">
    <text evidence="15">The sequence shown here is derived from an EMBL/GenBank/DDBJ whole genome shotgun (WGS) entry which is preliminary data.</text>
</comment>
<comment type="cofactor">
    <cofactor evidence="14">
        <name>pyruvate</name>
        <dbReference type="ChEBI" id="CHEBI:15361"/>
    </cofactor>
    <text evidence="14">Binds 1 pyruvoyl group covalently per subunit.</text>
</comment>
<dbReference type="NCBIfam" id="TIGR00535">
    <property type="entry name" value="SAM_DCase"/>
    <property type="match status" value="1"/>
</dbReference>
<evidence type="ECO:0000256" key="3">
    <source>
        <dbReference type="ARBA" id="ARBA00008466"/>
    </source>
</evidence>
<evidence type="ECO:0000256" key="1">
    <source>
        <dbReference type="ARBA" id="ARBA00002587"/>
    </source>
</evidence>
<gene>
    <name evidence="15" type="ORF">CVLEPA_LOCUS1109</name>
</gene>
<dbReference type="PROSITE" id="PS01336">
    <property type="entry name" value="ADOMETDC"/>
    <property type="match status" value="1"/>
</dbReference>
<evidence type="ECO:0000256" key="8">
    <source>
        <dbReference type="ARBA" id="ARBA00023115"/>
    </source>
</evidence>
<dbReference type="InterPro" id="IPR048283">
    <property type="entry name" value="AdoMetDC-like"/>
</dbReference>
<evidence type="ECO:0000313" key="15">
    <source>
        <dbReference type="EMBL" id="CAK8672117.1"/>
    </source>
</evidence>
<keyword evidence="8 14" id="KW-0620">Polyamine biosynthesis</keyword>
<keyword evidence="12 14" id="KW-0670">Pyruvate</keyword>
<evidence type="ECO:0000313" key="16">
    <source>
        <dbReference type="Proteomes" id="UP001642483"/>
    </source>
</evidence>
<organism evidence="15 16">
    <name type="scientific">Clavelina lepadiformis</name>
    <name type="common">Light-bulb sea squirt</name>
    <name type="synonym">Ascidia lepadiformis</name>
    <dbReference type="NCBI Taxonomy" id="159417"/>
    <lineage>
        <taxon>Eukaryota</taxon>
        <taxon>Metazoa</taxon>
        <taxon>Chordata</taxon>
        <taxon>Tunicata</taxon>
        <taxon>Ascidiacea</taxon>
        <taxon>Aplousobranchia</taxon>
        <taxon>Clavelinidae</taxon>
        <taxon>Clavelina</taxon>
    </lineage>
</organism>
<keyword evidence="6" id="KW-0068">Autocatalytic cleavage</keyword>
<keyword evidence="9 14" id="KW-0865">Zymogen</keyword>
<evidence type="ECO:0000256" key="6">
    <source>
        <dbReference type="ARBA" id="ARBA00022813"/>
    </source>
</evidence>
<dbReference type="Pfam" id="PF01536">
    <property type="entry name" value="SAM_decarbox"/>
    <property type="match status" value="1"/>
</dbReference>
<evidence type="ECO:0000256" key="14">
    <source>
        <dbReference type="PIRNR" id="PIRNR001355"/>
    </source>
</evidence>
<dbReference type="Proteomes" id="UP001642483">
    <property type="component" value="Unassembled WGS sequence"/>
</dbReference>
<keyword evidence="4 14" id="KW-0949">S-adenosyl-L-methionine</keyword>
<evidence type="ECO:0000256" key="9">
    <source>
        <dbReference type="ARBA" id="ARBA00023145"/>
    </source>
</evidence>
<dbReference type="EMBL" id="CAWYQH010000001">
    <property type="protein sequence ID" value="CAK8672117.1"/>
    <property type="molecule type" value="Genomic_DNA"/>
</dbReference>
<evidence type="ECO:0000256" key="10">
    <source>
        <dbReference type="ARBA" id="ARBA00023239"/>
    </source>
</evidence>
<evidence type="ECO:0000256" key="4">
    <source>
        <dbReference type="ARBA" id="ARBA00022691"/>
    </source>
</evidence>
<comment type="function">
    <text evidence="1">Essential for biosynthesis of the polyamines spermidine and spermine. Promotes maintenance and self-renewal of embryonic stem cells, by maintaining spermine levels.</text>
</comment>
<proteinExistence type="inferred from homology"/>
<evidence type="ECO:0000256" key="12">
    <source>
        <dbReference type="ARBA" id="ARBA00023317"/>
    </source>
</evidence>
<dbReference type="InterPro" id="IPR016067">
    <property type="entry name" value="S-AdoMet_deCO2ase_core"/>
</dbReference>
<dbReference type="PIRSF" id="PIRSF001355">
    <property type="entry name" value="S-AdenosylMet_decarboxylase"/>
    <property type="match status" value="1"/>
</dbReference>
<keyword evidence="10 14" id="KW-0456">Lyase</keyword>